<gene>
    <name evidence="3" type="ORF">TrRE_jg1847</name>
</gene>
<feature type="region of interest" description="Disordered" evidence="2">
    <location>
        <begin position="1"/>
        <end position="46"/>
    </location>
</feature>
<dbReference type="Proteomes" id="UP001165082">
    <property type="component" value="Unassembled WGS sequence"/>
</dbReference>
<feature type="coiled-coil region" evidence="1">
    <location>
        <begin position="155"/>
        <end position="242"/>
    </location>
</feature>
<evidence type="ECO:0000256" key="2">
    <source>
        <dbReference type="SAM" id="MobiDB-lite"/>
    </source>
</evidence>
<accession>A0A9W7FW89</accession>
<feature type="compositionally biased region" description="Basic and acidic residues" evidence="2">
    <location>
        <begin position="1"/>
        <end position="15"/>
    </location>
</feature>
<evidence type="ECO:0000256" key="1">
    <source>
        <dbReference type="SAM" id="Coils"/>
    </source>
</evidence>
<feature type="region of interest" description="Disordered" evidence="2">
    <location>
        <begin position="90"/>
        <end position="129"/>
    </location>
</feature>
<dbReference type="AlphaFoldDB" id="A0A9W7FW89"/>
<keyword evidence="4" id="KW-1185">Reference proteome</keyword>
<comment type="caution">
    <text evidence="3">The sequence shown here is derived from an EMBL/GenBank/DDBJ whole genome shotgun (WGS) entry which is preliminary data.</text>
</comment>
<dbReference type="EMBL" id="BRXZ01008252">
    <property type="protein sequence ID" value="GMI23629.1"/>
    <property type="molecule type" value="Genomic_DNA"/>
</dbReference>
<feature type="compositionally biased region" description="Low complexity" evidence="2">
    <location>
        <begin position="97"/>
        <end position="111"/>
    </location>
</feature>
<evidence type="ECO:0000313" key="3">
    <source>
        <dbReference type="EMBL" id="GMI23629.1"/>
    </source>
</evidence>
<name>A0A9W7FW89_9STRA</name>
<keyword evidence="1" id="KW-0175">Coiled coil</keyword>
<proteinExistence type="predicted"/>
<organism evidence="3 4">
    <name type="scientific">Triparma retinervis</name>
    <dbReference type="NCBI Taxonomy" id="2557542"/>
    <lineage>
        <taxon>Eukaryota</taxon>
        <taxon>Sar</taxon>
        <taxon>Stramenopiles</taxon>
        <taxon>Ochrophyta</taxon>
        <taxon>Bolidophyceae</taxon>
        <taxon>Parmales</taxon>
        <taxon>Triparmaceae</taxon>
        <taxon>Triparma</taxon>
    </lineage>
</organism>
<protein>
    <submittedName>
        <fullName evidence="3">Uncharacterized protein</fullName>
    </submittedName>
</protein>
<reference evidence="3" key="1">
    <citation type="submission" date="2022-07" db="EMBL/GenBank/DDBJ databases">
        <title>Genome analysis of Parmales, a sister group of diatoms, reveals the evolutionary specialization of diatoms from phago-mixotrophs to photoautotrophs.</title>
        <authorList>
            <person name="Ban H."/>
            <person name="Sato S."/>
            <person name="Yoshikawa S."/>
            <person name="Kazumasa Y."/>
            <person name="Nakamura Y."/>
            <person name="Ichinomiya M."/>
            <person name="Saitoh K."/>
            <person name="Sato N."/>
            <person name="Blanc-Mathieu R."/>
            <person name="Endo H."/>
            <person name="Kuwata A."/>
            <person name="Ogata H."/>
        </authorList>
    </citation>
    <scope>NUCLEOTIDE SEQUENCE</scope>
</reference>
<sequence length="262" mass="28681">MSSPFSKKDAAKMLERMSNSGSDESDESDGEYTGNNPTPGANRPYESQDRVYHTGIKYCEGTFLYYTSGAMAKVLFDGEVEGRSIQVGKLRPINGGQNQTTTLNTATVASTPQAENDSERKNGDESDLDDLSYEAVQNEEGGQKRGHDTSVDTENKRKRLRLAAAKSKIIAEEEQLFVRLEKEIASLKGKITNLEKENANLLARCETNMERLKEIDTLTTERDNLAAKCDSLEAALESSLEAALAAARDNFNAAFAASFNGI</sequence>
<evidence type="ECO:0000313" key="4">
    <source>
        <dbReference type="Proteomes" id="UP001165082"/>
    </source>
</evidence>